<keyword evidence="3" id="KW-1185">Reference proteome</keyword>
<accession>A0A4R1RB40</accession>
<protein>
    <submittedName>
        <fullName evidence="2">Putative porin</fullName>
    </submittedName>
</protein>
<dbReference type="OrthoDB" id="1416612at2"/>
<dbReference type="EMBL" id="SLUP01000011">
    <property type="protein sequence ID" value="TCL62889.1"/>
    <property type="molecule type" value="Genomic_DNA"/>
</dbReference>
<dbReference type="AlphaFoldDB" id="A0A4R1RB40"/>
<gene>
    <name evidence="2" type="ORF">EV196_11185</name>
</gene>
<feature type="chain" id="PRO_5020289191" evidence="1">
    <location>
        <begin position="22"/>
        <end position="378"/>
    </location>
</feature>
<organism evidence="2 3">
    <name type="scientific">Mariniflexile fucanivorans</name>
    <dbReference type="NCBI Taxonomy" id="264023"/>
    <lineage>
        <taxon>Bacteria</taxon>
        <taxon>Pseudomonadati</taxon>
        <taxon>Bacteroidota</taxon>
        <taxon>Flavobacteriia</taxon>
        <taxon>Flavobacteriales</taxon>
        <taxon>Flavobacteriaceae</taxon>
        <taxon>Mariniflexile</taxon>
    </lineage>
</organism>
<evidence type="ECO:0000256" key="1">
    <source>
        <dbReference type="SAM" id="SignalP"/>
    </source>
</evidence>
<feature type="signal peptide" evidence="1">
    <location>
        <begin position="1"/>
        <end position="21"/>
    </location>
</feature>
<sequence length="378" mass="44004">MKRAIFILLFLMFVLTSFSQANLEESKLSFYGDFRFRVEQDWNSKKSDGTYRDDRTRLRYRGRLGLNYFVNQNTSMGVRIRTGDPKKQQDPQLTLGDANKEFGTLPIGFEKIFFQTSYKGFFTWIGKNTFPFNKNNELFWSDNVYPEGVFLKKSITTESNFIFPLDISGGHFIISSSGKSFNKDSYMDGFQLSSSLFNDRLKLFPSFYVFKNIPDIPDGGDTFIFDYNILHLGSKLKLQESPLINFEFDFYSNLKNYKDVTGIPANLANEKNGLVGGISYGHLDKKGDWAFKATYSYLERYAAVDFFAQNDWARWDYSSFDSPDGRLTNFKGMELVSEYMMNRNMNLKLKYYLVEQIVAYGAFKETGSRIRLDFDFKF</sequence>
<dbReference type="InterPro" id="IPR032638">
    <property type="entry name" value="Porin_5"/>
</dbReference>
<name>A0A4R1RB40_9FLAO</name>
<evidence type="ECO:0000313" key="2">
    <source>
        <dbReference type="EMBL" id="TCL62889.1"/>
    </source>
</evidence>
<evidence type="ECO:0000313" key="3">
    <source>
        <dbReference type="Proteomes" id="UP000295455"/>
    </source>
</evidence>
<reference evidence="2 3" key="1">
    <citation type="submission" date="2019-03" db="EMBL/GenBank/DDBJ databases">
        <title>Genomic Encyclopedia of Type Strains, Phase IV (KMG-IV): sequencing the most valuable type-strain genomes for metagenomic binning, comparative biology and taxonomic classification.</title>
        <authorList>
            <person name="Goeker M."/>
        </authorList>
    </citation>
    <scope>NUCLEOTIDE SEQUENCE [LARGE SCALE GENOMIC DNA]</scope>
    <source>
        <strain evidence="2 3">DSM 18792</strain>
    </source>
</reference>
<dbReference type="Pfam" id="PF16930">
    <property type="entry name" value="Porin_5"/>
    <property type="match status" value="1"/>
</dbReference>
<dbReference type="Proteomes" id="UP000295455">
    <property type="component" value="Unassembled WGS sequence"/>
</dbReference>
<comment type="caution">
    <text evidence="2">The sequence shown here is derived from an EMBL/GenBank/DDBJ whole genome shotgun (WGS) entry which is preliminary data.</text>
</comment>
<keyword evidence="1" id="KW-0732">Signal</keyword>
<proteinExistence type="predicted"/>